<evidence type="ECO:0000259" key="5">
    <source>
        <dbReference type="PROSITE" id="PS50404"/>
    </source>
</evidence>
<comment type="caution">
    <text evidence="7">The sequence shown here is derived from an EMBL/GenBank/DDBJ whole genome shotgun (WGS) entry which is preliminary data.</text>
</comment>
<dbReference type="GO" id="GO:0006749">
    <property type="term" value="P:glutathione metabolic process"/>
    <property type="evidence" value="ECO:0000318"/>
    <property type="project" value="GO_Central"/>
</dbReference>
<keyword evidence="8" id="KW-1185">Reference proteome</keyword>
<protein>
    <recommendedName>
        <fullName evidence="1">glutathione transferase</fullName>
        <ecNumber evidence="1">2.5.1.18</ecNumber>
    </recommendedName>
</protein>
<dbReference type="FunFam" id="3.40.30.10:FF:000014">
    <property type="entry name" value="Tau class glutathione S-transferase"/>
    <property type="match status" value="1"/>
</dbReference>
<dbReference type="SFLD" id="SFLDG01152">
    <property type="entry name" value="Main.3:_Omega-_and_Tau-like"/>
    <property type="match status" value="1"/>
</dbReference>
<evidence type="ECO:0000256" key="3">
    <source>
        <dbReference type="ARBA" id="ARBA00047960"/>
    </source>
</evidence>
<accession>A0A9R1VFX3</accession>
<dbReference type="Proteomes" id="UP000235145">
    <property type="component" value="Unassembled WGS sequence"/>
</dbReference>
<dbReference type="InterPro" id="IPR040079">
    <property type="entry name" value="Glutathione_S-Trfase"/>
</dbReference>
<dbReference type="SUPFAM" id="SSF47616">
    <property type="entry name" value="GST C-terminal domain-like"/>
    <property type="match status" value="1"/>
</dbReference>
<dbReference type="CDD" id="cd03185">
    <property type="entry name" value="GST_C_Tau"/>
    <property type="match status" value="1"/>
</dbReference>
<dbReference type="GO" id="GO:0005737">
    <property type="term" value="C:cytoplasm"/>
    <property type="evidence" value="ECO:0000318"/>
    <property type="project" value="GO_Central"/>
</dbReference>
<evidence type="ECO:0000256" key="4">
    <source>
        <dbReference type="RuleBase" id="RU003494"/>
    </source>
</evidence>
<dbReference type="AlphaFoldDB" id="A0A9R1VFX3"/>
<dbReference type="PANTHER" id="PTHR11260:SF793">
    <property type="entry name" value="GLUTATHIONE TRANSFERASE"/>
    <property type="match status" value="1"/>
</dbReference>
<dbReference type="InterPro" id="IPR036282">
    <property type="entry name" value="Glutathione-S-Trfase_C_sf"/>
</dbReference>
<dbReference type="CDD" id="cd03058">
    <property type="entry name" value="GST_N_Tau"/>
    <property type="match status" value="1"/>
</dbReference>
<evidence type="ECO:0000256" key="2">
    <source>
        <dbReference type="ARBA" id="ARBA00022679"/>
    </source>
</evidence>
<dbReference type="InterPro" id="IPR045074">
    <property type="entry name" value="GST_C_Tau"/>
</dbReference>
<dbReference type="InterPro" id="IPR010987">
    <property type="entry name" value="Glutathione-S-Trfase_C-like"/>
</dbReference>
<gene>
    <name evidence="7" type="ORF">LSAT_V11C500268760</name>
</gene>
<dbReference type="SFLD" id="SFLDG00358">
    <property type="entry name" value="Main_(cytGST)"/>
    <property type="match status" value="1"/>
</dbReference>
<dbReference type="InterPro" id="IPR045073">
    <property type="entry name" value="Omega/Tau-like"/>
</dbReference>
<dbReference type="InterPro" id="IPR004046">
    <property type="entry name" value="GST_C"/>
</dbReference>
<name>A0A9R1VFX3_LACSA</name>
<dbReference type="Pfam" id="PF00043">
    <property type="entry name" value="GST_C"/>
    <property type="match status" value="1"/>
</dbReference>
<dbReference type="Pfam" id="PF02798">
    <property type="entry name" value="GST_N"/>
    <property type="match status" value="1"/>
</dbReference>
<keyword evidence="2" id="KW-0808">Transferase</keyword>
<dbReference type="InterPro" id="IPR036249">
    <property type="entry name" value="Thioredoxin-like_sf"/>
</dbReference>
<dbReference type="PROSITE" id="PS50404">
    <property type="entry name" value="GST_NTER"/>
    <property type="match status" value="1"/>
</dbReference>
<feature type="domain" description="GST C-terminal" evidence="6">
    <location>
        <begin position="136"/>
        <end position="266"/>
    </location>
</feature>
<dbReference type="PROSITE" id="PS50405">
    <property type="entry name" value="GST_CTER"/>
    <property type="match status" value="1"/>
</dbReference>
<evidence type="ECO:0000256" key="1">
    <source>
        <dbReference type="ARBA" id="ARBA00012452"/>
    </source>
</evidence>
<dbReference type="SUPFAM" id="SSF52833">
    <property type="entry name" value="Thioredoxin-like"/>
    <property type="match status" value="1"/>
</dbReference>
<dbReference type="Gene3D" id="1.20.1050.10">
    <property type="match status" value="1"/>
</dbReference>
<comment type="catalytic activity">
    <reaction evidence="3">
        <text>RX + glutathione = an S-substituted glutathione + a halide anion + H(+)</text>
        <dbReference type="Rhea" id="RHEA:16437"/>
        <dbReference type="ChEBI" id="CHEBI:15378"/>
        <dbReference type="ChEBI" id="CHEBI:16042"/>
        <dbReference type="ChEBI" id="CHEBI:17792"/>
        <dbReference type="ChEBI" id="CHEBI:57925"/>
        <dbReference type="ChEBI" id="CHEBI:90779"/>
        <dbReference type="EC" id="2.5.1.18"/>
    </reaction>
</comment>
<proteinExistence type="inferred from homology"/>
<reference evidence="7 8" key="1">
    <citation type="journal article" date="2017" name="Nat. Commun.">
        <title>Genome assembly with in vitro proximity ligation data and whole-genome triplication in lettuce.</title>
        <authorList>
            <person name="Reyes-Chin-Wo S."/>
            <person name="Wang Z."/>
            <person name="Yang X."/>
            <person name="Kozik A."/>
            <person name="Arikit S."/>
            <person name="Song C."/>
            <person name="Xia L."/>
            <person name="Froenicke L."/>
            <person name="Lavelle D.O."/>
            <person name="Truco M.J."/>
            <person name="Xia R."/>
            <person name="Zhu S."/>
            <person name="Xu C."/>
            <person name="Xu H."/>
            <person name="Xu X."/>
            <person name="Cox K."/>
            <person name="Korf I."/>
            <person name="Meyers B.C."/>
            <person name="Michelmore R.W."/>
        </authorList>
    </citation>
    <scope>NUCLEOTIDE SEQUENCE [LARGE SCALE GENOMIC DNA]</scope>
    <source>
        <strain evidence="8">cv. Salinas</strain>
        <tissue evidence="7">Seedlings</tissue>
    </source>
</reference>
<dbReference type="InterPro" id="IPR004045">
    <property type="entry name" value="Glutathione_S-Trfase_N"/>
</dbReference>
<evidence type="ECO:0000313" key="7">
    <source>
        <dbReference type="EMBL" id="KAJ0205430.1"/>
    </source>
</evidence>
<feature type="domain" description="GST N-terminal" evidence="5">
    <location>
        <begin position="50"/>
        <end position="130"/>
    </location>
</feature>
<organism evidence="7 8">
    <name type="scientific">Lactuca sativa</name>
    <name type="common">Garden lettuce</name>
    <dbReference type="NCBI Taxonomy" id="4236"/>
    <lineage>
        <taxon>Eukaryota</taxon>
        <taxon>Viridiplantae</taxon>
        <taxon>Streptophyta</taxon>
        <taxon>Embryophyta</taxon>
        <taxon>Tracheophyta</taxon>
        <taxon>Spermatophyta</taxon>
        <taxon>Magnoliopsida</taxon>
        <taxon>eudicotyledons</taxon>
        <taxon>Gunneridae</taxon>
        <taxon>Pentapetalae</taxon>
        <taxon>asterids</taxon>
        <taxon>campanulids</taxon>
        <taxon>Asterales</taxon>
        <taxon>Asteraceae</taxon>
        <taxon>Cichorioideae</taxon>
        <taxon>Cichorieae</taxon>
        <taxon>Lactucinae</taxon>
        <taxon>Lactuca</taxon>
    </lineage>
</organism>
<dbReference type="Gene3D" id="3.40.30.10">
    <property type="entry name" value="Glutaredoxin"/>
    <property type="match status" value="1"/>
</dbReference>
<dbReference type="GO" id="GO:0004364">
    <property type="term" value="F:glutathione transferase activity"/>
    <property type="evidence" value="ECO:0000318"/>
    <property type="project" value="GO_Central"/>
</dbReference>
<sequence length="268" mass="31067">MDGCLPLDHAIISTMCPKWKELMRIKKKKGDDCVGIVIGIEENFLCMEETEVVVLGWQLSMFSAKVRIALAEKGIKYEYRQEDIPHNKSPLLLKLNPVYKKIPVLIHNGRHVCESKIIVEYIDETWKDKSPLLPSDPYLRSQARFWADYTDKIYEIGMKLIMGSKGEEMEKARQEFLVCLKVFEGELGEKPFFMGDAFGHVDIALISYYHHFYTYETLGNFSLKNDCPKLFAWATKCMKRESVSTILTDPNIIYEAIIIFRKSMNLED</sequence>
<dbReference type="EMBL" id="NBSK02000005">
    <property type="protein sequence ID" value="KAJ0205430.1"/>
    <property type="molecule type" value="Genomic_DNA"/>
</dbReference>
<evidence type="ECO:0000259" key="6">
    <source>
        <dbReference type="PROSITE" id="PS50405"/>
    </source>
</evidence>
<evidence type="ECO:0000313" key="8">
    <source>
        <dbReference type="Proteomes" id="UP000235145"/>
    </source>
</evidence>
<dbReference type="PANTHER" id="PTHR11260">
    <property type="entry name" value="GLUTATHIONE S-TRANSFERASE, GST, SUPERFAMILY, GST DOMAIN CONTAINING"/>
    <property type="match status" value="1"/>
</dbReference>
<dbReference type="EC" id="2.5.1.18" evidence="1"/>
<comment type="similarity">
    <text evidence="4">Belongs to the GST superfamily.</text>
</comment>
<dbReference type="SFLD" id="SFLDS00019">
    <property type="entry name" value="Glutathione_Transferase_(cytos"/>
    <property type="match status" value="1"/>
</dbReference>